<dbReference type="Gene3D" id="1.20.120.450">
    <property type="entry name" value="dinb family like domain"/>
    <property type="match status" value="1"/>
</dbReference>
<keyword evidence="3" id="KW-1185">Reference proteome</keyword>
<proteinExistence type="predicted"/>
<evidence type="ECO:0000259" key="1">
    <source>
        <dbReference type="Pfam" id="PF12867"/>
    </source>
</evidence>
<dbReference type="InterPro" id="IPR024775">
    <property type="entry name" value="DinB-like"/>
</dbReference>
<sequence>MENEEQRLSYPIGLEEESDVYNDLYGDALKHKLLNDIKMLPAMLEFAVQGLDEDQLKTPYRPGGWTVHQLVHHVADSHINAYARFKLALTEDNPVIKPYDQEAWALLPDTQNLPINISLTLLHALHARWYQLMYDMTEGQWQRSVYHPDRKRKLSLWELLKSYSWHGLHHTAHIVKLRERMKWS</sequence>
<dbReference type="Proteomes" id="UP000326903">
    <property type="component" value="Unassembled WGS sequence"/>
</dbReference>
<feature type="domain" description="DinB-like" evidence="1">
    <location>
        <begin position="41"/>
        <end position="174"/>
    </location>
</feature>
<dbReference type="SUPFAM" id="SSF109854">
    <property type="entry name" value="DinB/YfiT-like putative metalloenzymes"/>
    <property type="match status" value="1"/>
</dbReference>
<keyword evidence="2" id="KW-0378">Hydrolase</keyword>
<organism evidence="2 3">
    <name type="scientific">Ginsengibacter hankyongi</name>
    <dbReference type="NCBI Taxonomy" id="2607284"/>
    <lineage>
        <taxon>Bacteria</taxon>
        <taxon>Pseudomonadati</taxon>
        <taxon>Bacteroidota</taxon>
        <taxon>Chitinophagia</taxon>
        <taxon>Chitinophagales</taxon>
        <taxon>Chitinophagaceae</taxon>
        <taxon>Ginsengibacter</taxon>
    </lineage>
</organism>
<protein>
    <submittedName>
        <fullName evidence="2">Putative metal-dependent hydrolase</fullName>
    </submittedName>
</protein>
<evidence type="ECO:0000313" key="2">
    <source>
        <dbReference type="EMBL" id="KAA9041030.1"/>
    </source>
</evidence>
<evidence type="ECO:0000313" key="3">
    <source>
        <dbReference type="Proteomes" id="UP000326903"/>
    </source>
</evidence>
<comment type="caution">
    <text evidence="2">The sequence shown here is derived from an EMBL/GenBank/DDBJ whole genome shotgun (WGS) entry which is preliminary data.</text>
</comment>
<dbReference type="GO" id="GO:0016787">
    <property type="term" value="F:hydrolase activity"/>
    <property type="evidence" value="ECO:0007669"/>
    <property type="project" value="UniProtKB-KW"/>
</dbReference>
<name>A0A5J5IJ11_9BACT</name>
<accession>A0A5J5IJ11</accession>
<dbReference type="AlphaFoldDB" id="A0A5J5IJ11"/>
<dbReference type="Pfam" id="PF12867">
    <property type="entry name" value="DinB_2"/>
    <property type="match status" value="1"/>
</dbReference>
<dbReference type="RefSeq" id="WP_150413119.1">
    <property type="nucleotide sequence ID" value="NZ_VYQF01000001.1"/>
</dbReference>
<reference evidence="2 3" key="1">
    <citation type="submission" date="2019-09" db="EMBL/GenBank/DDBJ databases">
        <title>Draft genome sequence of Ginsengibacter sp. BR5-29.</title>
        <authorList>
            <person name="Im W.-T."/>
        </authorList>
    </citation>
    <scope>NUCLEOTIDE SEQUENCE [LARGE SCALE GENOMIC DNA]</scope>
    <source>
        <strain evidence="2 3">BR5-29</strain>
    </source>
</reference>
<gene>
    <name evidence="2" type="ORF">FW778_03035</name>
</gene>
<dbReference type="NCBIfam" id="NF009807">
    <property type="entry name" value="PRK13291.1"/>
    <property type="match status" value="1"/>
</dbReference>
<dbReference type="InterPro" id="IPR034660">
    <property type="entry name" value="DinB/YfiT-like"/>
</dbReference>
<dbReference type="EMBL" id="VYQF01000001">
    <property type="protein sequence ID" value="KAA9041030.1"/>
    <property type="molecule type" value="Genomic_DNA"/>
</dbReference>